<reference evidence="2" key="1">
    <citation type="submission" date="2022-01" db="EMBL/GenBank/DDBJ databases">
        <title>Pseudomonas sp. nov. isolated from Antarctic regolith.</title>
        <authorList>
            <person name="Novakova D."/>
            <person name="Sedlar K."/>
        </authorList>
    </citation>
    <scope>NUCLEOTIDE SEQUENCE</scope>
    <source>
        <strain evidence="2">P2647</strain>
    </source>
</reference>
<accession>A0ABS9IAZ8</accession>
<keyword evidence="3" id="KW-1185">Reference proteome</keyword>
<feature type="chain" id="PRO_5046819740" evidence="1">
    <location>
        <begin position="23"/>
        <end position="167"/>
    </location>
</feature>
<organism evidence="2 3">
    <name type="scientific">Pseudomonas petrae</name>
    <dbReference type="NCBI Taxonomy" id="2912190"/>
    <lineage>
        <taxon>Bacteria</taxon>
        <taxon>Pseudomonadati</taxon>
        <taxon>Pseudomonadota</taxon>
        <taxon>Gammaproteobacteria</taxon>
        <taxon>Pseudomonadales</taxon>
        <taxon>Pseudomonadaceae</taxon>
        <taxon>Pseudomonas</taxon>
    </lineage>
</organism>
<dbReference type="EMBL" id="JAKJXH010000028">
    <property type="protein sequence ID" value="MCF7544905.1"/>
    <property type="molecule type" value="Genomic_DNA"/>
</dbReference>
<dbReference type="RefSeq" id="WP_237254249.1">
    <property type="nucleotide sequence ID" value="NZ_JAKJXH010000028.1"/>
</dbReference>
<keyword evidence="1" id="KW-0732">Signal</keyword>
<evidence type="ECO:0000313" key="3">
    <source>
        <dbReference type="Proteomes" id="UP001162905"/>
    </source>
</evidence>
<evidence type="ECO:0000313" key="2">
    <source>
        <dbReference type="EMBL" id="MCF7544905.1"/>
    </source>
</evidence>
<proteinExistence type="predicted"/>
<sequence length="167" mass="17998">MKARIAVAVGMLGLVVSTVVNAGWSTTVQDDIFSGGKTAMLIGYISPYQSVVVDCNSEGLSLALLQEEKWPEGRESSSWNLLVKVDGGAVHRFTAASGRRNDKFSQYATAEQDEILKVLEDLRSAKSQVLFGLQSEEYNAKWSGTAPVNGSTSATDRFMQACKLKGA</sequence>
<dbReference type="Proteomes" id="UP001162905">
    <property type="component" value="Unassembled WGS sequence"/>
</dbReference>
<comment type="caution">
    <text evidence="2">The sequence shown here is derived from an EMBL/GenBank/DDBJ whole genome shotgun (WGS) entry which is preliminary data.</text>
</comment>
<evidence type="ECO:0000256" key="1">
    <source>
        <dbReference type="SAM" id="SignalP"/>
    </source>
</evidence>
<name>A0ABS9IAZ8_9PSED</name>
<gene>
    <name evidence="2" type="ORF">L4G47_22175</name>
</gene>
<feature type="signal peptide" evidence="1">
    <location>
        <begin position="1"/>
        <end position="22"/>
    </location>
</feature>
<protein>
    <submittedName>
        <fullName evidence="2">Uncharacterized protein</fullName>
    </submittedName>
</protein>